<dbReference type="GO" id="GO:0015689">
    <property type="term" value="P:molybdate ion transport"/>
    <property type="evidence" value="ECO:0007669"/>
    <property type="project" value="InterPro"/>
</dbReference>
<dbReference type="NCBIfam" id="TIGR01256">
    <property type="entry name" value="modA"/>
    <property type="match status" value="1"/>
</dbReference>
<gene>
    <name evidence="7" type="primary">modA</name>
    <name evidence="7" type="ORF">HF394_16435</name>
</gene>
<dbReference type="FunFam" id="3.40.190.10:FF:000035">
    <property type="entry name" value="Molybdate ABC transporter substrate-binding protein"/>
    <property type="match status" value="1"/>
</dbReference>
<dbReference type="GO" id="GO:1901359">
    <property type="term" value="F:tungstate binding"/>
    <property type="evidence" value="ECO:0007669"/>
    <property type="project" value="UniProtKB-ARBA"/>
</dbReference>
<dbReference type="PANTHER" id="PTHR30632:SF0">
    <property type="entry name" value="SULFATE-BINDING PROTEIN"/>
    <property type="match status" value="1"/>
</dbReference>
<dbReference type="Gene3D" id="3.40.190.10">
    <property type="entry name" value="Periplasmic binding protein-like II"/>
    <property type="match status" value="2"/>
</dbReference>
<dbReference type="AlphaFoldDB" id="A0A7H8QF08"/>
<dbReference type="SUPFAM" id="SSF53850">
    <property type="entry name" value="Periplasmic binding protein-like II"/>
    <property type="match status" value="1"/>
</dbReference>
<dbReference type="RefSeq" id="WP_036808612.1">
    <property type="nucleotide sequence ID" value="NZ_CP051177.1"/>
</dbReference>
<keyword evidence="8" id="KW-1185">Reference proteome</keyword>
<keyword evidence="4 6" id="KW-0732">Signal</keyword>
<dbReference type="PIRSF" id="PIRSF004846">
    <property type="entry name" value="ModA"/>
    <property type="match status" value="1"/>
</dbReference>
<protein>
    <submittedName>
        <fullName evidence="7">Molybdate ABC transporter substrate-binding protein</fullName>
    </submittedName>
</protein>
<name>A0A7H8QF08_9BACL</name>
<evidence type="ECO:0000256" key="6">
    <source>
        <dbReference type="SAM" id="SignalP"/>
    </source>
</evidence>
<comment type="similarity">
    <text evidence="1">Belongs to the bacterial solute-binding protein ModA family.</text>
</comment>
<feature type="binding site" evidence="5">
    <location>
        <position position="35"/>
    </location>
    <ligand>
        <name>molybdate</name>
        <dbReference type="ChEBI" id="CHEBI:36264"/>
    </ligand>
</feature>
<dbReference type="InterPro" id="IPR005950">
    <property type="entry name" value="ModA"/>
</dbReference>
<evidence type="ECO:0000256" key="2">
    <source>
        <dbReference type="ARBA" id="ARBA00022505"/>
    </source>
</evidence>
<accession>A0A7H8QF08</accession>
<proteinExistence type="inferred from homology"/>
<evidence type="ECO:0000256" key="4">
    <source>
        <dbReference type="ARBA" id="ARBA00022729"/>
    </source>
</evidence>
<dbReference type="Pfam" id="PF13531">
    <property type="entry name" value="SBP_bac_11"/>
    <property type="match status" value="1"/>
</dbReference>
<feature type="binding site" evidence="5">
    <location>
        <position position="188"/>
    </location>
    <ligand>
        <name>molybdate</name>
        <dbReference type="ChEBI" id="CHEBI:36264"/>
    </ligand>
</feature>
<reference evidence="7 8" key="1">
    <citation type="submission" date="2020-04" db="EMBL/GenBank/DDBJ databases">
        <authorList>
            <person name="Pajer P."/>
            <person name="Broz P."/>
        </authorList>
    </citation>
    <scope>NUCLEOTIDE SEQUENCE [LARGE SCALE GENOMIC DNA]</scope>
    <source>
        <strain evidence="8">NRL-ATB46093</strain>
    </source>
</reference>
<keyword evidence="3 5" id="KW-0479">Metal-binding</keyword>
<dbReference type="PANTHER" id="PTHR30632">
    <property type="entry name" value="MOLYBDATE-BINDING PERIPLASMIC PROTEIN"/>
    <property type="match status" value="1"/>
</dbReference>
<dbReference type="GO" id="GO:0046872">
    <property type="term" value="F:metal ion binding"/>
    <property type="evidence" value="ECO:0007669"/>
    <property type="project" value="UniProtKB-KW"/>
</dbReference>
<dbReference type="InterPro" id="IPR050682">
    <property type="entry name" value="ModA/WtpA"/>
</dbReference>
<feature type="signal peptide" evidence="6">
    <location>
        <begin position="1"/>
        <end position="22"/>
    </location>
</feature>
<reference evidence="8" key="2">
    <citation type="submission" date="2020-06" db="EMBL/GenBank/DDBJ databases">
        <title>Isolation of Planomicrobium glaciei.</title>
        <authorList>
            <person name="Malisova L."/>
            <person name="Safrankova R."/>
            <person name="Jakubu V."/>
            <person name="Spanelova P."/>
        </authorList>
    </citation>
    <scope>NUCLEOTIDE SEQUENCE [LARGE SCALE GENOMIC DNA]</scope>
    <source>
        <strain evidence="8">NRL-ATB46093</strain>
    </source>
</reference>
<dbReference type="PROSITE" id="PS51257">
    <property type="entry name" value="PROKAR_LIPOPROTEIN"/>
    <property type="match status" value="1"/>
</dbReference>
<organism evidence="7 8">
    <name type="scientific">Planococcus glaciei</name>
    <dbReference type="NCBI Taxonomy" id="459472"/>
    <lineage>
        <taxon>Bacteria</taxon>
        <taxon>Bacillati</taxon>
        <taxon>Bacillota</taxon>
        <taxon>Bacilli</taxon>
        <taxon>Bacillales</taxon>
        <taxon>Caryophanaceae</taxon>
        <taxon>Planococcus</taxon>
    </lineage>
</organism>
<sequence>MRKLMPVLAAALLLTACGETSAGSSNELLISSASSLTDVMLTAEKEFKKTHPEVELAFNFGSSSKLRNQIEQGAPVDLFLSASAKDMDRLEQEGMVERQDIQNFAENRLVLASIEQLDETDPEKLLKNSSGVIAVGEPESVPVGFFTKEALSRSGLWESLKGKFIYAKDARQVLSYIESGNAEMGVVYSSDAQLSSSIRTRIDLPQEGIEIVYPAAVIEGAKNKEAAEAFLAFLSSEDGQKLLQEFGFLPIEGVNSDA</sequence>
<evidence type="ECO:0000313" key="8">
    <source>
        <dbReference type="Proteomes" id="UP000509222"/>
    </source>
</evidence>
<dbReference type="Proteomes" id="UP000509222">
    <property type="component" value="Chromosome"/>
</dbReference>
<evidence type="ECO:0000256" key="5">
    <source>
        <dbReference type="PIRSR" id="PIRSR004846-1"/>
    </source>
</evidence>
<evidence type="ECO:0000256" key="3">
    <source>
        <dbReference type="ARBA" id="ARBA00022723"/>
    </source>
</evidence>
<evidence type="ECO:0000256" key="1">
    <source>
        <dbReference type="ARBA" id="ARBA00009175"/>
    </source>
</evidence>
<dbReference type="EMBL" id="CP051177">
    <property type="protein sequence ID" value="QKX52035.1"/>
    <property type="molecule type" value="Genomic_DNA"/>
</dbReference>
<keyword evidence="2 5" id="KW-0500">Molybdenum</keyword>
<feature type="binding site" evidence="5">
    <location>
        <position position="63"/>
    </location>
    <ligand>
        <name>molybdate</name>
        <dbReference type="ChEBI" id="CHEBI:36264"/>
    </ligand>
</feature>
<evidence type="ECO:0000313" key="7">
    <source>
        <dbReference type="EMBL" id="QKX52035.1"/>
    </source>
</evidence>
<feature type="chain" id="PRO_5038797573" evidence="6">
    <location>
        <begin position="23"/>
        <end position="258"/>
    </location>
</feature>
<dbReference type="GO" id="GO:0030973">
    <property type="term" value="F:molybdate ion binding"/>
    <property type="evidence" value="ECO:0007669"/>
    <property type="project" value="TreeGrafter"/>
</dbReference>